<comment type="pathway">
    <text evidence="3">Metabolic intermediate metabolism; (R)-mevalonate degradation; (S)-3-hydroxy-3-methylglutaryl-CoA from (R)-mevalonate: step 1/1.</text>
</comment>
<dbReference type="PANTHER" id="PTHR10572">
    <property type="entry name" value="3-HYDROXY-3-METHYLGLUTARYL-COENZYME A REDUCTASE"/>
    <property type="match status" value="1"/>
</dbReference>
<dbReference type="InterPro" id="IPR023076">
    <property type="entry name" value="HMG_CoA_Rdtase_CS"/>
</dbReference>
<dbReference type="Proteomes" id="UP000215137">
    <property type="component" value="Chromosome"/>
</dbReference>
<dbReference type="PANTHER" id="PTHR10572:SF24">
    <property type="entry name" value="3-HYDROXY-3-METHYLGLUTARYL-COENZYME A REDUCTASE"/>
    <property type="match status" value="1"/>
</dbReference>
<evidence type="ECO:0000313" key="5">
    <source>
        <dbReference type="Proteomes" id="UP000215137"/>
    </source>
</evidence>
<keyword evidence="5" id="KW-1185">Reference proteome</keyword>
<dbReference type="GO" id="GO:0140643">
    <property type="term" value="F:hydroxymethylglutaryl-CoA reductase (NADH) activity"/>
    <property type="evidence" value="ECO:0007669"/>
    <property type="project" value="UniProtKB-EC"/>
</dbReference>
<reference evidence="4 5" key="1">
    <citation type="submission" date="2017-08" db="EMBL/GenBank/DDBJ databases">
        <title>Complete Genome Sequence of Bacillus kochii Oregon-R-modENCODE STRAIN BDGP4, isolated from Drosophila melanogaster gut.</title>
        <authorList>
            <person name="Wan K.H."/>
            <person name="Yu C."/>
            <person name="Park S."/>
            <person name="Hammonds A.S."/>
            <person name="Booth B.W."/>
            <person name="Celniker S.E."/>
        </authorList>
    </citation>
    <scope>NUCLEOTIDE SEQUENCE [LARGE SCALE GENOMIC DNA]</scope>
    <source>
        <strain evidence="4 5">BDGP4</strain>
    </source>
</reference>
<dbReference type="InterPro" id="IPR004553">
    <property type="entry name" value="HMG_CoA_Rdtase_bac-typ"/>
</dbReference>
<dbReference type="Gene3D" id="3.90.770.10">
    <property type="entry name" value="3-hydroxy-3-methylglutaryl-coenzyme A Reductase, Chain A, domain 2"/>
    <property type="match status" value="2"/>
</dbReference>
<accession>A0A248TG60</accession>
<dbReference type="InterPro" id="IPR009029">
    <property type="entry name" value="HMG_CoA_Rdtase_sub-bd_dom_sf"/>
</dbReference>
<dbReference type="EC" id="1.1.1.88" evidence="3"/>
<dbReference type="EMBL" id="CP022983">
    <property type="protein sequence ID" value="ASV67119.1"/>
    <property type="molecule type" value="Genomic_DNA"/>
</dbReference>
<dbReference type="SUPFAM" id="SSF56542">
    <property type="entry name" value="Substrate-binding domain of HMG-CoA reductase"/>
    <property type="match status" value="1"/>
</dbReference>
<name>A0A248TG60_9BACI</name>
<dbReference type="KEGG" id="bko:CKF48_07100"/>
<dbReference type="UniPathway" id="UPA00257">
    <property type="reaction ID" value="UER00367"/>
</dbReference>
<dbReference type="SUPFAM" id="SSF55035">
    <property type="entry name" value="NAD-binding domain of HMG-CoA reductase"/>
    <property type="match status" value="1"/>
</dbReference>
<dbReference type="Gene3D" id="1.10.8.660">
    <property type="match status" value="1"/>
</dbReference>
<dbReference type="AlphaFoldDB" id="A0A248TG60"/>
<dbReference type="GO" id="GO:0004420">
    <property type="term" value="F:hydroxymethylglutaryl-CoA reductase (NADPH) activity"/>
    <property type="evidence" value="ECO:0007669"/>
    <property type="project" value="InterPro"/>
</dbReference>
<keyword evidence="3" id="KW-0520">NAD</keyword>
<sequence length="421" mass="44770">MNSRLSGFHRFSVEERLQIISEACHLTEEDKEILIGKQPLSISTADAMIENVLGSISIPVGVATNFKINGKDTFIPMATEEPSVVAAASNAAKASYDKGGFFASLSGSVMIGQIQVIGVEDPYAARLRVYDKKSEILKICNEKDPTLVAIGGGAIDIEVKIIQTVNEVLLVVHLLVDTKDAMGANAVNTMAESIAPLIENITSGKALLRIISNLADRRLARAHAVFSKDLLGGEEVVRKIVNAYEFADADPYRAATHNKGIMNGISAVVLATGNDTRAVEAGAHAFAAVTGQYRSLTKWEENRAGDLVGSIELPMPVGIIGGATKTHPVAKVNLKILDIQSAEELACCIASVGLAQNLAAMRALATDGIQKGHMALHAKNLAVMAGATGDEIGRVVAEAVKEKDVRFDRILQLTKEIQGRI</sequence>
<dbReference type="InterPro" id="IPR023074">
    <property type="entry name" value="HMG_CoA_Rdtase_cat_sf"/>
</dbReference>
<evidence type="ECO:0000313" key="4">
    <source>
        <dbReference type="EMBL" id="ASV67119.1"/>
    </source>
</evidence>
<keyword evidence="2 3" id="KW-0560">Oxidoreductase</keyword>
<dbReference type="PRINTS" id="PR00071">
    <property type="entry name" value="HMGCOARDTASE"/>
</dbReference>
<dbReference type="NCBIfam" id="TIGR00532">
    <property type="entry name" value="HMG_CoA_R_NAD"/>
    <property type="match status" value="1"/>
</dbReference>
<dbReference type="CDD" id="cd00644">
    <property type="entry name" value="HMG-CoA_reductase_classII"/>
    <property type="match status" value="1"/>
</dbReference>
<evidence type="ECO:0000256" key="1">
    <source>
        <dbReference type="ARBA" id="ARBA00007661"/>
    </source>
</evidence>
<dbReference type="PROSITE" id="PS00066">
    <property type="entry name" value="HMG_COA_REDUCTASE_1"/>
    <property type="match status" value="1"/>
</dbReference>
<dbReference type="InterPro" id="IPR002202">
    <property type="entry name" value="HMG_CoA_Rdtase"/>
</dbReference>
<dbReference type="PROSITE" id="PS00318">
    <property type="entry name" value="HMG_COA_REDUCTASE_2"/>
    <property type="match status" value="1"/>
</dbReference>
<dbReference type="PROSITE" id="PS01192">
    <property type="entry name" value="HMG_COA_REDUCTASE_3"/>
    <property type="match status" value="1"/>
</dbReference>
<dbReference type="PROSITE" id="PS50065">
    <property type="entry name" value="HMG_COA_REDUCTASE_4"/>
    <property type="match status" value="1"/>
</dbReference>
<gene>
    <name evidence="4" type="ORF">CKF48_07100</name>
</gene>
<evidence type="ECO:0000256" key="2">
    <source>
        <dbReference type="ARBA" id="ARBA00023002"/>
    </source>
</evidence>
<organism evidence="4 5">
    <name type="scientific">Cytobacillus kochii</name>
    <dbReference type="NCBI Taxonomy" id="859143"/>
    <lineage>
        <taxon>Bacteria</taxon>
        <taxon>Bacillati</taxon>
        <taxon>Bacillota</taxon>
        <taxon>Bacilli</taxon>
        <taxon>Bacillales</taxon>
        <taxon>Bacillaceae</taxon>
        <taxon>Cytobacillus</taxon>
    </lineage>
</organism>
<dbReference type="Pfam" id="PF00368">
    <property type="entry name" value="HMG-CoA_red"/>
    <property type="match status" value="1"/>
</dbReference>
<dbReference type="RefSeq" id="WP_095370694.1">
    <property type="nucleotide sequence ID" value="NZ_CP022983.1"/>
</dbReference>
<dbReference type="InterPro" id="IPR009023">
    <property type="entry name" value="HMG_CoA_Rdtase_NAD(P)-bd_sf"/>
</dbReference>
<protein>
    <recommendedName>
        <fullName evidence="3">3-hydroxy-3-methylglutaryl coenzyme A reductase</fullName>
        <shortName evidence="3">HMG-CoA reductase</shortName>
        <ecNumber evidence="3">1.1.1.88</ecNumber>
    </recommendedName>
</protein>
<dbReference type="GO" id="GO:0015936">
    <property type="term" value="P:coenzyme A metabolic process"/>
    <property type="evidence" value="ECO:0007669"/>
    <property type="project" value="InterPro"/>
</dbReference>
<evidence type="ECO:0000256" key="3">
    <source>
        <dbReference type="RuleBase" id="RU361219"/>
    </source>
</evidence>
<proteinExistence type="inferred from homology"/>
<dbReference type="OrthoDB" id="9764892at2"/>
<comment type="catalytic activity">
    <reaction evidence="3">
        <text>(R)-mevalonate + 2 NAD(+) + CoA = (3S)-3-hydroxy-3-methylglutaryl-CoA + 2 NADH + 2 H(+)</text>
        <dbReference type="Rhea" id="RHEA:14833"/>
        <dbReference type="ChEBI" id="CHEBI:15378"/>
        <dbReference type="ChEBI" id="CHEBI:36464"/>
        <dbReference type="ChEBI" id="CHEBI:43074"/>
        <dbReference type="ChEBI" id="CHEBI:57287"/>
        <dbReference type="ChEBI" id="CHEBI:57540"/>
        <dbReference type="ChEBI" id="CHEBI:57945"/>
        <dbReference type="EC" id="1.1.1.88"/>
    </reaction>
</comment>
<comment type="similarity">
    <text evidence="1 3">Belongs to the HMG-CoA reductase family.</text>
</comment>